<evidence type="ECO:0000256" key="1">
    <source>
        <dbReference type="SAM" id="SignalP"/>
    </source>
</evidence>
<organism evidence="2 3">
    <name type="scientific">Candidatus Bacteroides avicola</name>
    <dbReference type="NCBI Taxonomy" id="2838468"/>
    <lineage>
        <taxon>Bacteria</taxon>
        <taxon>Pseudomonadati</taxon>
        <taxon>Bacteroidota</taxon>
        <taxon>Bacteroidia</taxon>
        <taxon>Bacteroidales</taxon>
        <taxon>Bacteroidaceae</taxon>
        <taxon>Bacteroides</taxon>
    </lineage>
</organism>
<feature type="chain" id="PRO_5038701906" description="Major fimbrial subunit protein N-terminal domain-containing protein" evidence="1">
    <location>
        <begin position="25"/>
        <end position="335"/>
    </location>
</feature>
<reference evidence="2" key="2">
    <citation type="submission" date="2021-04" db="EMBL/GenBank/DDBJ databases">
        <authorList>
            <person name="Gilroy R."/>
        </authorList>
    </citation>
    <scope>NUCLEOTIDE SEQUENCE</scope>
    <source>
        <strain evidence="2">ChiHjej12B11-9795</strain>
    </source>
</reference>
<gene>
    <name evidence="2" type="ORF">H9950_10380</name>
</gene>
<dbReference type="EMBL" id="DWZI01000050">
    <property type="protein sequence ID" value="HJA86575.1"/>
    <property type="molecule type" value="Genomic_DNA"/>
</dbReference>
<evidence type="ECO:0008006" key="4">
    <source>
        <dbReference type="Google" id="ProtNLM"/>
    </source>
</evidence>
<dbReference type="AlphaFoldDB" id="A0A9D2HW36"/>
<comment type="caution">
    <text evidence="2">The sequence shown here is derived from an EMBL/GenBank/DDBJ whole genome shotgun (WGS) entry which is preliminary data.</text>
</comment>
<evidence type="ECO:0000313" key="2">
    <source>
        <dbReference type="EMBL" id="HJA86575.1"/>
    </source>
</evidence>
<keyword evidence="1" id="KW-0732">Signal</keyword>
<feature type="signal peptide" evidence="1">
    <location>
        <begin position="1"/>
        <end position="24"/>
    </location>
</feature>
<name>A0A9D2HW36_9BACE</name>
<proteinExistence type="predicted"/>
<accession>A0A9D2HW36</accession>
<dbReference type="Proteomes" id="UP000823862">
    <property type="component" value="Unassembled WGS sequence"/>
</dbReference>
<reference evidence="2" key="1">
    <citation type="journal article" date="2021" name="PeerJ">
        <title>Extensive microbial diversity within the chicken gut microbiome revealed by metagenomics and culture.</title>
        <authorList>
            <person name="Gilroy R."/>
            <person name="Ravi A."/>
            <person name="Getino M."/>
            <person name="Pursley I."/>
            <person name="Horton D.L."/>
            <person name="Alikhan N.F."/>
            <person name="Baker D."/>
            <person name="Gharbi K."/>
            <person name="Hall N."/>
            <person name="Watson M."/>
            <person name="Adriaenssens E.M."/>
            <person name="Foster-Nyarko E."/>
            <person name="Jarju S."/>
            <person name="Secka A."/>
            <person name="Antonio M."/>
            <person name="Oren A."/>
            <person name="Chaudhuri R.R."/>
            <person name="La Ragione R."/>
            <person name="Hildebrand F."/>
            <person name="Pallen M.J."/>
        </authorList>
    </citation>
    <scope>NUCLEOTIDE SEQUENCE</scope>
    <source>
        <strain evidence="2">ChiHjej12B11-9795</strain>
    </source>
</reference>
<evidence type="ECO:0000313" key="3">
    <source>
        <dbReference type="Proteomes" id="UP000823862"/>
    </source>
</evidence>
<protein>
    <recommendedName>
        <fullName evidence="4">Major fimbrial subunit protein N-terminal domain-containing protein</fullName>
    </recommendedName>
</protein>
<sequence>MKIKTLKKYAGGMALLTLLGVLPASCIKDDTAAVKETTLTLTVATRAGETVGNNEMDANEQMKTLRVIVARSSNNEILYNEYRDEIDDNASQYVFNFGELTIEESEDFDFYAIANEASLDLRGSGITSLEEVTNTDLTALKNCIINRDYNEIVEGNPLQIPQTAFKTIPVGAGEKKTATIQLEFVVAKISVTFTNQTGNSLYIDGLSIEDIKPDRGFLFDPNGAEISTVVMPENTTCTAVNGSERIWVGTNQPTTVKAYIYPTVKDDQNAFVLKANGYEDLELNREDGSHLTSLDRGEWLRINITLIPKVTEVYPDIEWEVVDWSSSEVEVPSFE</sequence>